<evidence type="ECO:0000313" key="2">
    <source>
        <dbReference type="EMBL" id="KAK4324208.1"/>
    </source>
</evidence>
<gene>
    <name evidence="2" type="ORF">Pmani_005210</name>
</gene>
<dbReference type="EMBL" id="JAWZYT010000374">
    <property type="protein sequence ID" value="KAK4324208.1"/>
    <property type="molecule type" value="Genomic_DNA"/>
</dbReference>
<protein>
    <submittedName>
        <fullName evidence="2">Uncharacterized protein</fullName>
    </submittedName>
</protein>
<dbReference type="AlphaFoldDB" id="A0AAE1QEF7"/>
<comment type="caution">
    <text evidence="2">The sequence shown here is derived from an EMBL/GenBank/DDBJ whole genome shotgun (WGS) entry which is preliminary data.</text>
</comment>
<name>A0AAE1QEF7_9EUCA</name>
<feature type="compositionally biased region" description="Basic residues" evidence="1">
    <location>
        <begin position="182"/>
        <end position="194"/>
    </location>
</feature>
<dbReference type="Proteomes" id="UP001292094">
    <property type="component" value="Unassembled WGS sequence"/>
</dbReference>
<sequence length="205" mass="21846">MTQCLTNGEEVLEGNGEAPGLQQVQLLEVITTPPATQGSPFLSPTNLVPMQTLPNTSIGYGQGPGAATTGMSPAAFEAWATSVEDYGFICNWALPLAASYVRLLCSGEVQQRINSRIDKLDFRKLETQAAIHIVRSVVIGPRCEPADRVAVKACSQPTYNPKPPPTDPDPSEVAAANTSHQTKNHAGRARRRCRRCGDSAFGGGN</sequence>
<evidence type="ECO:0000313" key="3">
    <source>
        <dbReference type="Proteomes" id="UP001292094"/>
    </source>
</evidence>
<keyword evidence="3" id="KW-1185">Reference proteome</keyword>
<proteinExistence type="predicted"/>
<evidence type="ECO:0000256" key="1">
    <source>
        <dbReference type="SAM" id="MobiDB-lite"/>
    </source>
</evidence>
<feature type="region of interest" description="Disordered" evidence="1">
    <location>
        <begin position="154"/>
        <end position="205"/>
    </location>
</feature>
<accession>A0AAE1QEF7</accession>
<organism evidence="2 3">
    <name type="scientific">Petrolisthes manimaculis</name>
    <dbReference type="NCBI Taxonomy" id="1843537"/>
    <lineage>
        <taxon>Eukaryota</taxon>
        <taxon>Metazoa</taxon>
        <taxon>Ecdysozoa</taxon>
        <taxon>Arthropoda</taxon>
        <taxon>Crustacea</taxon>
        <taxon>Multicrustacea</taxon>
        <taxon>Malacostraca</taxon>
        <taxon>Eumalacostraca</taxon>
        <taxon>Eucarida</taxon>
        <taxon>Decapoda</taxon>
        <taxon>Pleocyemata</taxon>
        <taxon>Anomura</taxon>
        <taxon>Galatheoidea</taxon>
        <taxon>Porcellanidae</taxon>
        <taxon>Petrolisthes</taxon>
    </lineage>
</organism>
<reference evidence="2" key="1">
    <citation type="submission" date="2023-11" db="EMBL/GenBank/DDBJ databases">
        <title>Genome assemblies of two species of porcelain crab, Petrolisthes cinctipes and Petrolisthes manimaculis (Anomura: Porcellanidae).</title>
        <authorList>
            <person name="Angst P."/>
        </authorList>
    </citation>
    <scope>NUCLEOTIDE SEQUENCE</scope>
    <source>
        <strain evidence="2">PB745_02</strain>
        <tissue evidence="2">Gill</tissue>
    </source>
</reference>